<dbReference type="InterPro" id="IPR029016">
    <property type="entry name" value="GAF-like_dom_sf"/>
</dbReference>
<protein>
    <submittedName>
        <fullName evidence="6">IclR family pca regulon transcriptional regulator</fullName>
    </submittedName>
</protein>
<evidence type="ECO:0000313" key="6">
    <source>
        <dbReference type="EMBL" id="MDR7094980.1"/>
    </source>
</evidence>
<organism evidence="6 7">
    <name type="scientific">Hydrogenophaga laconesensis</name>
    <dbReference type="NCBI Taxonomy" id="1805971"/>
    <lineage>
        <taxon>Bacteria</taxon>
        <taxon>Pseudomonadati</taxon>
        <taxon>Pseudomonadota</taxon>
        <taxon>Betaproteobacteria</taxon>
        <taxon>Burkholderiales</taxon>
        <taxon>Comamonadaceae</taxon>
        <taxon>Hydrogenophaga</taxon>
    </lineage>
</organism>
<evidence type="ECO:0000256" key="3">
    <source>
        <dbReference type="ARBA" id="ARBA00023163"/>
    </source>
</evidence>
<evidence type="ECO:0000259" key="4">
    <source>
        <dbReference type="PROSITE" id="PS51077"/>
    </source>
</evidence>
<feature type="domain" description="HTH iclR-type" evidence="4">
    <location>
        <begin position="20"/>
        <end position="80"/>
    </location>
</feature>
<gene>
    <name evidence="6" type="ORF">J2X09_002724</name>
</gene>
<dbReference type="Proteomes" id="UP001265550">
    <property type="component" value="Unassembled WGS sequence"/>
</dbReference>
<reference evidence="6 7" key="1">
    <citation type="submission" date="2023-07" db="EMBL/GenBank/DDBJ databases">
        <title>Sorghum-associated microbial communities from plants grown in Nebraska, USA.</title>
        <authorList>
            <person name="Schachtman D."/>
        </authorList>
    </citation>
    <scope>NUCLEOTIDE SEQUENCE [LARGE SCALE GENOMIC DNA]</scope>
    <source>
        <strain evidence="6 7">BE240</strain>
    </source>
</reference>
<keyword evidence="2" id="KW-0238">DNA-binding</keyword>
<evidence type="ECO:0000259" key="5">
    <source>
        <dbReference type="PROSITE" id="PS51078"/>
    </source>
</evidence>
<sequence length="265" mass="29044">MRKNEADSLTGDKAPDRNFVVSLQKGLDVLTCFGRQHARLTVSEVARLTEMSPASARRSLLTLQQIGYLDSDGKRFWMLPRSLLVAQSYLASRPMPSLAQPLLDALSERTRESASLGQLLDDDAIIVARSTARRSLSLGLGIGSRLPAYCSALGRVLLAGLPPQEAAARVRAMRRVPLTPQTVCSAPKVLELVARCRDEGYASNEGELEIGVRSMAVPLHDRQGQVVAAMSIAVGLERMSMVEFREAFLPMLLRARDTLAQRLYL</sequence>
<dbReference type="PROSITE" id="PS51077">
    <property type="entry name" value="HTH_ICLR"/>
    <property type="match status" value="1"/>
</dbReference>
<proteinExistence type="predicted"/>
<comment type="caution">
    <text evidence="6">The sequence shown here is derived from an EMBL/GenBank/DDBJ whole genome shotgun (WGS) entry which is preliminary data.</text>
</comment>
<dbReference type="PANTHER" id="PTHR30136">
    <property type="entry name" value="HELIX-TURN-HELIX TRANSCRIPTIONAL REGULATOR, ICLR FAMILY"/>
    <property type="match status" value="1"/>
</dbReference>
<dbReference type="InterPro" id="IPR014757">
    <property type="entry name" value="Tscrpt_reg_IclR_C"/>
</dbReference>
<evidence type="ECO:0000256" key="1">
    <source>
        <dbReference type="ARBA" id="ARBA00023015"/>
    </source>
</evidence>
<dbReference type="EMBL" id="JAVDWE010000007">
    <property type="protein sequence ID" value="MDR7094980.1"/>
    <property type="molecule type" value="Genomic_DNA"/>
</dbReference>
<dbReference type="SUPFAM" id="SSF55781">
    <property type="entry name" value="GAF domain-like"/>
    <property type="match status" value="1"/>
</dbReference>
<evidence type="ECO:0000256" key="2">
    <source>
        <dbReference type="ARBA" id="ARBA00023125"/>
    </source>
</evidence>
<keyword evidence="7" id="KW-1185">Reference proteome</keyword>
<dbReference type="RefSeq" id="WP_204734113.1">
    <property type="nucleotide sequence ID" value="NZ_JAVDWE010000007.1"/>
</dbReference>
<accession>A0ABU1VC89</accession>
<dbReference type="Pfam" id="PF01614">
    <property type="entry name" value="IclR_C"/>
    <property type="match status" value="1"/>
</dbReference>
<dbReference type="InterPro" id="IPR005471">
    <property type="entry name" value="Tscrpt_reg_IclR_N"/>
</dbReference>
<dbReference type="SUPFAM" id="SSF46785">
    <property type="entry name" value="Winged helix' DNA-binding domain"/>
    <property type="match status" value="1"/>
</dbReference>
<dbReference type="Gene3D" id="3.30.450.40">
    <property type="match status" value="1"/>
</dbReference>
<keyword evidence="1" id="KW-0805">Transcription regulation</keyword>
<feature type="domain" description="IclR-ED" evidence="5">
    <location>
        <begin position="81"/>
        <end position="265"/>
    </location>
</feature>
<dbReference type="Gene3D" id="1.10.10.10">
    <property type="entry name" value="Winged helix-like DNA-binding domain superfamily/Winged helix DNA-binding domain"/>
    <property type="match status" value="1"/>
</dbReference>
<dbReference type="PROSITE" id="PS51078">
    <property type="entry name" value="ICLR_ED"/>
    <property type="match status" value="1"/>
</dbReference>
<dbReference type="PANTHER" id="PTHR30136:SF34">
    <property type="entry name" value="TRANSCRIPTIONAL REGULATOR"/>
    <property type="match status" value="1"/>
</dbReference>
<dbReference type="InterPro" id="IPR036388">
    <property type="entry name" value="WH-like_DNA-bd_sf"/>
</dbReference>
<name>A0ABU1VC89_9BURK</name>
<dbReference type="SMART" id="SM00346">
    <property type="entry name" value="HTH_ICLR"/>
    <property type="match status" value="1"/>
</dbReference>
<keyword evidence="3" id="KW-0804">Transcription</keyword>
<dbReference type="InterPro" id="IPR050707">
    <property type="entry name" value="HTH_MetabolicPath_Reg"/>
</dbReference>
<dbReference type="Pfam" id="PF09339">
    <property type="entry name" value="HTH_IclR"/>
    <property type="match status" value="1"/>
</dbReference>
<evidence type="ECO:0000313" key="7">
    <source>
        <dbReference type="Proteomes" id="UP001265550"/>
    </source>
</evidence>
<dbReference type="InterPro" id="IPR036390">
    <property type="entry name" value="WH_DNA-bd_sf"/>
</dbReference>